<dbReference type="SMART" id="SM00320">
    <property type="entry name" value="WD40"/>
    <property type="match status" value="7"/>
</dbReference>
<keyword evidence="4" id="KW-0677">Repeat</keyword>
<comment type="subcellular location">
    <subcellularLocation>
        <location evidence="1">Cytoplasm</location>
    </subcellularLocation>
</comment>
<dbReference type="Proteomes" id="UP001151518">
    <property type="component" value="Unassembled WGS sequence"/>
</dbReference>
<dbReference type="PROSITE" id="PS50082">
    <property type="entry name" value="WD_REPEATS_2"/>
    <property type="match status" value="5"/>
</dbReference>
<dbReference type="OrthoDB" id="1068471at2759"/>
<comment type="similarity">
    <text evidence="5">Belongs to the WD repeat MORG1 family.</text>
</comment>
<evidence type="ECO:0000256" key="2">
    <source>
        <dbReference type="ARBA" id="ARBA00022490"/>
    </source>
</evidence>
<keyword evidence="2" id="KW-0963">Cytoplasm</keyword>
<accession>A0A9W8G390</accession>
<name>A0A9W8G390_9FUNG</name>
<dbReference type="InterPro" id="IPR020472">
    <property type="entry name" value="WD40_PAC1"/>
</dbReference>
<feature type="repeat" description="WD" evidence="6">
    <location>
        <begin position="224"/>
        <end position="257"/>
    </location>
</feature>
<evidence type="ECO:0000256" key="6">
    <source>
        <dbReference type="PROSITE-ProRule" id="PRU00221"/>
    </source>
</evidence>
<protein>
    <recommendedName>
        <fullName evidence="9">WD40 repeat-like protein</fullName>
    </recommendedName>
</protein>
<dbReference type="Gene3D" id="2.130.10.10">
    <property type="entry name" value="YVTN repeat-like/Quinoprotein amine dehydrogenase"/>
    <property type="match status" value="2"/>
</dbReference>
<sequence>MAPKILHKLDQHIGSVNAGVFDSTGEYIFTGGQDKTIQLCNARSGRLVQSYDGHGWAIQDLAVSEDSSRLASCGGDRSVFLWDVDTAQVSRKFTQHQQRIDCVAINDSASVVVSGSFDKTVMVWDARSSQRTPLQILKDSRDGVSSVCLTGAEIVAGSLDGAVRTYDIRMGRVLVDELGCPVVSVKSIASTVYTDQQTKCLLIGCMDGSIQLFDSCTAVSLAAFSGHKCKEYKIRCDANGKMIASGSEDNFVYLWDILQDGESGKFSFRLPGHSGIVNNVALNPCSSTDDSKRYSMVSTAADGSVIIWE</sequence>
<dbReference type="InterPro" id="IPR019775">
    <property type="entry name" value="WD40_repeat_CS"/>
</dbReference>
<dbReference type="InterPro" id="IPR036322">
    <property type="entry name" value="WD40_repeat_dom_sf"/>
</dbReference>
<dbReference type="InterPro" id="IPR015943">
    <property type="entry name" value="WD40/YVTN_repeat-like_dom_sf"/>
</dbReference>
<evidence type="ECO:0000313" key="7">
    <source>
        <dbReference type="EMBL" id="KAJ2677978.1"/>
    </source>
</evidence>
<organism evidence="7 8">
    <name type="scientific">Coemansia spiralis</name>
    <dbReference type="NCBI Taxonomy" id="417178"/>
    <lineage>
        <taxon>Eukaryota</taxon>
        <taxon>Fungi</taxon>
        <taxon>Fungi incertae sedis</taxon>
        <taxon>Zoopagomycota</taxon>
        <taxon>Kickxellomycotina</taxon>
        <taxon>Kickxellomycetes</taxon>
        <taxon>Kickxellales</taxon>
        <taxon>Kickxellaceae</taxon>
        <taxon>Coemansia</taxon>
    </lineage>
</organism>
<evidence type="ECO:0000313" key="8">
    <source>
        <dbReference type="Proteomes" id="UP001151518"/>
    </source>
</evidence>
<evidence type="ECO:0008006" key="9">
    <source>
        <dbReference type="Google" id="ProtNLM"/>
    </source>
</evidence>
<dbReference type="Pfam" id="PF00400">
    <property type="entry name" value="WD40"/>
    <property type="match status" value="5"/>
</dbReference>
<dbReference type="PROSITE" id="PS00678">
    <property type="entry name" value="WD_REPEATS_1"/>
    <property type="match status" value="3"/>
</dbReference>
<dbReference type="PRINTS" id="PR00320">
    <property type="entry name" value="GPROTEINBRPT"/>
</dbReference>
<evidence type="ECO:0000256" key="3">
    <source>
        <dbReference type="ARBA" id="ARBA00022574"/>
    </source>
</evidence>
<dbReference type="GO" id="GO:0000398">
    <property type="term" value="P:mRNA splicing, via spliceosome"/>
    <property type="evidence" value="ECO:0007669"/>
    <property type="project" value="TreeGrafter"/>
</dbReference>
<reference evidence="7" key="1">
    <citation type="submission" date="2022-07" db="EMBL/GenBank/DDBJ databases">
        <title>Phylogenomic reconstructions and comparative analyses of Kickxellomycotina fungi.</title>
        <authorList>
            <person name="Reynolds N.K."/>
            <person name="Stajich J.E."/>
            <person name="Barry K."/>
            <person name="Grigoriev I.V."/>
            <person name="Crous P."/>
            <person name="Smith M.E."/>
        </authorList>
    </citation>
    <scope>NUCLEOTIDE SEQUENCE</scope>
    <source>
        <strain evidence="7">NRRL 3115</strain>
    </source>
</reference>
<dbReference type="CDD" id="cd00200">
    <property type="entry name" value="WD40"/>
    <property type="match status" value="1"/>
</dbReference>
<dbReference type="SUPFAM" id="SSF50978">
    <property type="entry name" value="WD40 repeat-like"/>
    <property type="match status" value="1"/>
</dbReference>
<evidence type="ECO:0000256" key="1">
    <source>
        <dbReference type="ARBA" id="ARBA00004496"/>
    </source>
</evidence>
<evidence type="ECO:0000256" key="4">
    <source>
        <dbReference type="ARBA" id="ARBA00022737"/>
    </source>
</evidence>
<dbReference type="InterPro" id="IPR001680">
    <property type="entry name" value="WD40_rpt"/>
</dbReference>
<keyword evidence="3 6" id="KW-0853">WD repeat</keyword>
<comment type="caution">
    <text evidence="7">The sequence shown here is derived from an EMBL/GenBank/DDBJ whole genome shotgun (WGS) entry which is preliminary data.</text>
</comment>
<feature type="repeat" description="WD" evidence="6">
    <location>
        <begin position="270"/>
        <end position="309"/>
    </location>
</feature>
<dbReference type="GO" id="GO:0071013">
    <property type="term" value="C:catalytic step 2 spliceosome"/>
    <property type="evidence" value="ECO:0007669"/>
    <property type="project" value="TreeGrafter"/>
</dbReference>
<dbReference type="InterPro" id="IPR051980">
    <property type="entry name" value="WD_repeat_MORG1"/>
</dbReference>
<evidence type="ECO:0000256" key="5">
    <source>
        <dbReference type="ARBA" id="ARBA00038145"/>
    </source>
</evidence>
<feature type="repeat" description="WD" evidence="6">
    <location>
        <begin position="51"/>
        <end position="92"/>
    </location>
</feature>
<dbReference type="AlphaFoldDB" id="A0A9W8G390"/>
<dbReference type="PANTHER" id="PTHR22842">
    <property type="entry name" value="WD40 REPEAT PROTEIN"/>
    <property type="match status" value="1"/>
</dbReference>
<dbReference type="GO" id="GO:0005737">
    <property type="term" value="C:cytoplasm"/>
    <property type="evidence" value="ECO:0007669"/>
    <property type="project" value="UniProtKB-SubCell"/>
</dbReference>
<gene>
    <name evidence="7" type="ORF">GGI25_002768</name>
</gene>
<dbReference type="EMBL" id="JANBTW010000026">
    <property type="protein sequence ID" value="KAJ2677978.1"/>
    <property type="molecule type" value="Genomic_DNA"/>
</dbReference>
<proteinExistence type="inferred from homology"/>
<dbReference type="PANTHER" id="PTHR22842:SF3">
    <property type="entry name" value="WD REPEAT DOMAIN-CONTAINING PROTEIN 83"/>
    <property type="match status" value="1"/>
</dbReference>
<dbReference type="PROSITE" id="PS50294">
    <property type="entry name" value="WD_REPEATS_REGION"/>
    <property type="match status" value="4"/>
</dbReference>
<feature type="repeat" description="WD" evidence="6">
    <location>
        <begin position="93"/>
        <end position="134"/>
    </location>
</feature>
<feature type="repeat" description="WD" evidence="6">
    <location>
        <begin position="9"/>
        <end position="50"/>
    </location>
</feature>